<dbReference type="HOGENOM" id="CLU_2898090_0_0_9"/>
<dbReference type="EMBL" id="ACCF01000145">
    <property type="protein sequence ID" value="EEF67305.1"/>
    <property type="molecule type" value="Genomic_DNA"/>
</dbReference>
<dbReference type="AlphaFoldDB" id="B9Y9N6"/>
<reference evidence="1 2" key="2">
    <citation type="submission" date="2009-02" db="EMBL/GenBank/DDBJ databases">
        <title>Draft genome sequence of Holdemania filiformis DSM 12042.</title>
        <authorList>
            <person name="Sudarsanam P."/>
            <person name="Ley R."/>
            <person name="Guruge J."/>
            <person name="Turnbaugh P.J."/>
            <person name="Mahowald M."/>
            <person name="Liep D."/>
            <person name="Gordon J."/>
        </authorList>
    </citation>
    <scope>NUCLEOTIDE SEQUENCE [LARGE SCALE GENOMIC DNA]</scope>
    <source>
        <strain evidence="1 2">DSM 12042</strain>
    </source>
</reference>
<gene>
    <name evidence="1" type="ORF">HOLDEFILI_02543</name>
</gene>
<protein>
    <submittedName>
        <fullName evidence="1">Uncharacterized protein</fullName>
    </submittedName>
</protein>
<dbReference type="Proteomes" id="UP000005950">
    <property type="component" value="Unassembled WGS sequence"/>
</dbReference>
<accession>B9Y9N6</accession>
<sequence>MISCPNRRQGLKIIKGEYQKRIIRKSHSAKQNQKSRGILIEVSCGKKSRDQEKIKRSCGCSG</sequence>
<organism evidence="1 2">
    <name type="scientific">Holdemania filiformis DSM 12042</name>
    <dbReference type="NCBI Taxonomy" id="545696"/>
    <lineage>
        <taxon>Bacteria</taxon>
        <taxon>Bacillati</taxon>
        <taxon>Bacillota</taxon>
        <taxon>Erysipelotrichia</taxon>
        <taxon>Erysipelotrichales</taxon>
        <taxon>Erysipelotrichaceae</taxon>
        <taxon>Holdemania</taxon>
    </lineage>
</organism>
<comment type="caution">
    <text evidence="1">The sequence shown here is derived from an EMBL/GenBank/DDBJ whole genome shotgun (WGS) entry which is preliminary data.</text>
</comment>
<name>B9Y9N6_9FIRM</name>
<evidence type="ECO:0000313" key="2">
    <source>
        <dbReference type="Proteomes" id="UP000005950"/>
    </source>
</evidence>
<proteinExistence type="predicted"/>
<evidence type="ECO:0000313" key="1">
    <source>
        <dbReference type="EMBL" id="EEF67305.1"/>
    </source>
</evidence>
<reference evidence="1 2" key="1">
    <citation type="submission" date="2008-12" db="EMBL/GenBank/DDBJ databases">
        <authorList>
            <person name="Fulton L."/>
            <person name="Clifton S."/>
            <person name="Fulton B."/>
            <person name="Xu J."/>
            <person name="Minx P."/>
            <person name="Pepin K.H."/>
            <person name="Johnson M."/>
            <person name="Bhonagiri V."/>
            <person name="Nash W.E."/>
            <person name="Mardis E.R."/>
            <person name="Wilson R.K."/>
        </authorList>
    </citation>
    <scope>NUCLEOTIDE SEQUENCE [LARGE SCALE GENOMIC DNA]</scope>
    <source>
        <strain evidence="1 2">DSM 12042</strain>
    </source>
</reference>